<sequence>MKKAILGIGLLFLAITAVAFTTRNQEKVPQTVKNAFAKKFPTAKKVDWGKESNDEWEAEFKMDNREYSANFLQNGTWMETEHEIEKSEVPNTVISSLKSNFPGYDIESAEMTETTDGKFYEFEIEKGNSEMEVVIDNNGKVVKKYSEEDEEVDED</sequence>
<evidence type="ECO:0000313" key="4">
    <source>
        <dbReference type="Proteomes" id="UP000004690"/>
    </source>
</evidence>
<feature type="signal peptide" evidence="1">
    <location>
        <begin position="1"/>
        <end position="19"/>
    </location>
</feature>
<proteinExistence type="predicted"/>
<dbReference type="Gene3D" id="3.10.450.360">
    <property type="match status" value="1"/>
</dbReference>
<gene>
    <name evidence="3" type="ORF">JoomaDRAFT_2323</name>
</gene>
<dbReference type="STRING" id="926559.JoomaDRAFT_2323"/>
<dbReference type="EMBL" id="JH651379">
    <property type="protein sequence ID" value="EIJ39311.1"/>
    <property type="molecule type" value="Genomic_DNA"/>
</dbReference>
<dbReference type="RefSeq" id="WP_008612706.1">
    <property type="nucleotide sequence ID" value="NZ_JH651379.1"/>
</dbReference>
<dbReference type="InterPro" id="IPR021533">
    <property type="entry name" value="PepSY-like"/>
</dbReference>
<dbReference type="OrthoDB" id="1138938at2"/>
<feature type="chain" id="PRO_5003668525" description="Putative beta-lactamase-inhibitor-like PepSY-like domain-containing protein" evidence="1">
    <location>
        <begin position="20"/>
        <end position="155"/>
    </location>
</feature>
<accession>I3C6R8</accession>
<dbReference type="AlphaFoldDB" id="I3C6R8"/>
<dbReference type="eggNOG" id="COG3212">
    <property type="taxonomic scope" value="Bacteria"/>
</dbReference>
<dbReference type="Pfam" id="PF11396">
    <property type="entry name" value="PepSY_like"/>
    <property type="match status" value="1"/>
</dbReference>
<organism evidence="3 4">
    <name type="scientific">Galbibacter orientalis DSM 19592</name>
    <dbReference type="NCBI Taxonomy" id="926559"/>
    <lineage>
        <taxon>Bacteria</taxon>
        <taxon>Pseudomonadati</taxon>
        <taxon>Bacteroidota</taxon>
        <taxon>Flavobacteriia</taxon>
        <taxon>Flavobacteriales</taxon>
        <taxon>Flavobacteriaceae</taxon>
        <taxon>Galbibacter</taxon>
    </lineage>
</organism>
<feature type="domain" description="Putative beta-lactamase-inhibitor-like PepSY-like" evidence="2">
    <location>
        <begin position="58"/>
        <end position="142"/>
    </location>
</feature>
<protein>
    <recommendedName>
        <fullName evidence="2">Putative beta-lactamase-inhibitor-like PepSY-like domain-containing protein</fullName>
    </recommendedName>
</protein>
<evidence type="ECO:0000259" key="2">
    <source>
        <dbReference type="Pfam" id="PF11396"/>
    </source>
</evidence>
<keyword evidence="4" id="KW-1185">Reference proteome</keyword>
<evidence type="ECO:0000313" key="3">
    <source>
        <dbReference type="EMBL" id="EIJ39311.1"/>
    </source>
</evidence>
<reference evidence="3 4" key="1">
    <citation type="submission" date="2012-02" db="EMBL/GenBank/DDBJ databases">
        <title>Improved High-Quality Draft genome of Joostella marina DSM 19592.</title>
        <authorList>
            <consortium name="US DOE Joint Genome Institute (JGI-PGF)"/>
            <person name="Lucas S."/>
            <person name="Copeland A."/>
            <person name="Lapidus A."/>
            <person name="Bruce D."/>
            <person name="Goodwin L."/>
            <person name="Pitluck S."/>
            <person name="Peters L."/>
            <person name="Chertkov O."/>
            <person name="Ovchinnikova G."/>
            <person name="Kyrpides N."/>
            <person name="Mavromatis K."/>
            <person name="Detter J.C."/>
            <person name="Han C."/>
            <person name="Land M."/>
            <person name="Hauser L."/>
            <person name="Markowitz V."/>
            <person name="Cheng J.-F."/>
            <person name="Hugenholtz P."/>
            <person name="Woyke T."/>
            <person name="Wu D."/>
            <person name="Tindall B."/>
            <person name="Brambilla E."/>
            <person name="Klenk H.-P."/>
            <person name="Eisen J.A."/>
        </authorList>
    </citation>
    <scope>NUCLEOTIDE SEQUENCE [LARGE SCALE GENOMIC DNA]</scope>
    <source>
        <strain evidence="3 4">DSM 19592</strain>
    </source>
</reference>
<keyword evidence="1" id="KW-0732">Signal</keyword>
<dbReference type="SUPFAM" id="SSF160574">
    <property type="entry name" value="BT0923-like"/>
    <property type="match status" value="1"/>
</dbReference>
<name>I3C6R8_9FLAO</name>
<dbReference type="HOGENOM" id="CLU_133145_2_0_10"/>
<evidence type="ECO:0000256" key="1">
    <source>
        <dbReference type="SAM" id="SignalP"/>
    </source>
</evidence>
<dbReference type="Proteomes" id="UP000004690">
    <property type="component" value="Unassembled WGS sequence"/>
</dbReference>